<dbReference type="PANTHER" id="PTHR15462">
    <property type="entry name" value="SERINE PROTEASE"/>
    <property type="match status" value="1"/>
</dbReference>
<dbReference type="PROSITE" id="PS50240">
    <property type="entry name" value="TRYPSIN_DOM"/>
    <property type="match status" value="1"/>
</dbReference>
<gene>
    <name evidence="11" type="ORF">WJX74_005672</name>
</gene>
<keyword evidence="9" id="KW-0472">Membrane</keyword>
<feature type="signal peptide" evidence="7">
    <location>
        <begin position="1"/>
        <end position="21"/>
    </location>
</feature>
<keyword evidence="6 7" id="KW-0720">Serine protease</keyword>
<evidence type="ECO:0000256" key="4">
    <source>
        <dbReference type="ARBA" id="ARBA00022729"/>
    </source>
</evidence>
<evidence type="ECO:0000259" key="10">
    <source>
        <dbReference type="PROSITE" id="PS50240"/>
    </source>
</evidence>
<keyword evidence="4 7" id="KW-0732">Signal</keyword>
<comment type="similarity">
    <text evidence="2 7">Belongs to the peptidase S1B family.</text>
</comment>
<dbReference type="InterPro" id="IPR009003">
    <property type="entry name" value="Peptidase_S1_PA"/>
</dbReference>
<evidence type="ECO:0000313" key="12">
    <source>
        <dbReference type="Proteomes" id="UP001438707"/>
    </source>
</evidence>
<reference evidence="11 12" key="1">
    <citation type="journal article" date="2024" name="Nat. Commun.">
        <title>Phylogenomics reveals the evolutionary origins of lichenization in chlorophyte algae.</title>
        <authorList>
            <person name="Puginier C."/>
            <person name="Libourel C."/>
            <person name="Otte J."/>
            <person name="Skaloud P."/>
            <person name="Haon M."/>
            <person name="Grisel S."/>
            <person name="Petersen M."/>
            <person name="Berrin J.G."/>
            <person name="Delaux P.M."/>
            <person name="Dal Grande F."/>
            <person name="Keller J."/>
        </authorList>
    </citation>
    <scope>NUCLEOTIDE SEQUENCE [LARGE SCALE GENOMIC DNA]</scope>
    <source>
        <strain evidence="11 12">SAG 2145</strain>
    </source>
</reference>
<feature type="domain" description="Peptidase S1" evidence="10">
    <location>
        <begin position="155"/>
        <end position="440"/>
    </location>
</feature>
<comment type="similarity">
    <text evidence="1">Belongs to the peptidase S1 family.</text>
</comment>
<evidence type="ECO:0000256" key="3">
    <source>
        <dbReference type="ARBA" id="ARBA00022670"/>
    </source>
</evidence>
<keyword evidence="9" id="KW-0812">Transmembrane</keyword>
<keyword evidence="3 7" id="KW-0645">Protease</keyword>
<evidence type="ECO:0000256" key="2">
    <source>
        <dbReference type="ARBA" id="ARBA00008764"/>
    </source>
</evidence>
<keyword evidence="12" id="KW-1185">Reference proteome</keyword>
<dbReference type="Proteomes" id="UP001438707">
    <property type="component" value="Unassembled WGS sequence"/>
</dbReference>
<dbReference type="AlphaFoldDB" id="A0AAW1QX43"/>
<dbReference type="PANTHER" id="PTHR15462:SF8">
    <property type="entry name" value="SERINE PROTEASE"/>
    <property type="match status" value="1"/>
</dbReference>
<name>A0AAW1QX43_9CHLO</name>
<protein>
    <recommendedName>
        <fullName evidence="7">Serine protease</fullName>
        <ecNumber evidence="7">3.4.21.-</ecNumber>
    </recommendedName>
</protein>
<dbReference type="PROSITE" id="PS00134">
    <property type="entry name" value="TRYPSIN_HIS"/>
    <property type="match status" value="1"/>
</dbReference>
<dbReference type="InterPro" id="IPR001254">
    <property type="entry name" value="Trypsin_dom"/>
</dbReference>
<dbReference type="Gene3D" id="2.40.10.10">
    <property type="entry name" value="Trypsin-like serine proteases"/>
    <property type="match status" value="2"/>
</dbReference>
<evidence type="ECO:0000256" key="5">
    <source>
        <dbReference type="ARBA" id="ARBA00022801"/>
    </source>
</evidence>
<dbReference type="InterPro" id="IPR043504">
    <property type="entry name" value="Peptidase_S1_PA_chymotrypsin"/>
</dbReference>
<feature type="transmembrane region" description="Helical" evidence="9">
    <location>
        <begin position="431"/>
        <end position="457"/>
    </location>
</feature>
<keyword evidence="9" id="KW-1133">Transmembrane helix</keyword>
<organism evidence="11 12">
    <name type="scientific">Apatococcus lobatus</name>
    <dbReference type="NCBI Taxonomy" id="904363"/>
    <lineage>
        <taxon>Eukaryota</taxon>
        <taxon>Viridiplantae</taxon>
        <taxon>Chlorophyta</taxon>
        <taxon>core chlorophytes</taxon>
        <taxon>Trebouxiophyceae</taxon>
        <taxon>Chlorellales</taxon>
        <taxon>Chlorellaceae</taxon>
        <taxon>Apatococcus</taxon>
    </lineage>
</organism>
<accession>A0AAW1QX43</accession>
<feature type="chain" id="PRO_5043092102" description="Serine protease" evidence="7">
    <location>
        <begin position="22"/>
        <end position="591"/>
    </location>
</feature>
<dbReference type="EMBL" id="JALJOS010000022">
    <property type="protein sequence ID" value="KAK9826016.1"/>
    <property type="molecule type" value="Genomic_DNA"/>
</dbReference>
<dbReference type="GO" id="GO:0004252">
    <property type="term" value="F:serine-type endopeptidase activity"/>
    <property type="evidence" value="ECO:0007669"/>
    <property type="project" value="InterPro"/>
</dbReference>
<dbReference type="GO" id="GO:0006508">
    <property type="term" value="P:proteolysis"/>
    <property type="evidence" value="ECO:0007669"/>
    <property type="project" value="UniProtKB-KW"/>
</dbReference>
<comment type="caution">
    <text evidence="11">The sequence shown here is derived from an EMBL/GenBank/DDBJ whole genome shotgun (WGS) entry which is preliminary data.</text>
</comment>
<evidence type="ECO:0000313" key="11">
    <source>
        <dbReference type="EMBL" id="KAK9826016.1"/>
    </source>
</evidence>
<evidence type="ECO:0000256" key="7">
    <source>
        <dbReference type="RuleBase" id="RU004296"/>
    </source>
</evidence>
<keyword evidence="5 7" id="KW-0378">Hydrolase</keyword>
<dbReference type="Pfam" id="PF00089">
    <property type="entry name" value="Trypsin"/>
    <property type="match status" value="1"/>
</dbReference>
<dbReference type="SUPFAM" id="SSF50494">
    <property type="entry name" value="Trypsin-like serine proteases"/>
    <property type="match status" value="1"/>
</dbReference>
<dbReference type="InterPro" id="IPR008256">
    <property type="entry name" value="Peptidase_S1B"/>
</dbReference>
<feature type="region of interest" description="Disordered" evidence="8">
    <location>
        <begin position="468"/>
        <end position="591"/>
    </location>
</feature>
<dbReference type="InterPro" id="IPR050966">
    <property type="entry name" value="Glutamyl_endopeptidase"/>
</dbReference>
<evidence type="ECO:0000256" key="6">
    <source>
        <dbReference type="ARBA" id="ARBA00022825"/>
    </source>
</evidence>
<feature type="compositionally biased region" description="Basic residues" evidence="8">
    <location>
        <begin position="469"/>
        <end position="479"/>
    </location>
</feature>
<dbReference type="InterPro" id="IPR018114">
    <property type="entry name" value="TRYPSIN_HIS"/>
</dbReference>
<evidence type="ECO:0000256" key="1">
    <source>
        <dbReference type="ARBA" id="ARBA00007664"/>
    </source>
</evidence>
<sequence length="591" mass="62436">MKAKFFRLLVWLAAALNLGLAWSAAPPELDELEIPEGYEYQGRVKFTTKRYPVSPTYDLAQRSVPRNLSKPLYSILVTSSGHKFTKRLPSIQEDHLDDMLFKAMQPDEYALYQAAARKARRLAATAATTSPSPAFTTTSTSSPGTVSVEEVTSSATGSTAAVDSRTRVASSSTYPFSATGMLLGEEGTSNEYLQCTGALLDSAHILTAAHCVWNIEATSSADRTYVSTLNFYPGMNGGSLSSNGLGTYTWHSVKVLSEFTDQTTYNTEATNYDFALITLKSAANPATGSFGLFRPPTSGTATITLTTAGYPGDKTPSYSMWTTSCSGNTFTYTSNLAASSDCESASCQNWVAHNCYSYNGQSGSPMWDSSVDIRAVLTGEATLSSSGGTVTSGIATSIDAFTYNTIAAWFTEDNSTTAYTPVSASASNWPFWAWIAIGVGGLVIILVTISTIIACCCRSRPDPMAVHPPQKHYQGHHGKGSQGRGGYPIGAFAVNAGRQPPPGYPGGSRHPAVPTAYPPSIGYPQPQYPTGYTSSPMGPPPPGNFRVGPGSPIAAAAAASSRQGQQLPARQGSPRGKKGTPRGGRDALATV</sequence>
<evidence type="ECO:0000256" key="8">
    <source>
        <dbReference type="SAM" id="MobiDB-lite"/>
    </source>
</evidence>
<dbReference type="EC" id="3.4.21.-" evidence="7"/>
<dbReference type="PRINTS" id="PR00839">
    <property type="entry name" value="V8PROTEASE"/>
</dbReference>
<evidence type="ECO:0000256" key="9">
    <source>
        <dbReference type="SAM" id="Phobius"/>
    </source>
</evidence>
<proteinExistence type="inferred from homology"/>